<sequence>MHVKGASSSRQTAMNDPGAQQQSQMFLAWVLKVASVFLHAGVVIGGGDDVKGGGRKVEYLKIAALQDNAVLHFDDQNNVQIQFVDEDDFPLASITEHQASDEEFYSGASESRSEDSSEESEEEDSEVESDEENWSREVRRRVDLEFNVEPGINISTRNLKSCLDYFELFFTQEVWQLLVSQTNLYAEQKREPAEVKALYGIQSQKVK</sequence>
<evidence type="ECO:0000256" key="1">
    <source>
        <dbReference type="SAM" id="MobiDB-lite"/>
    </source>
</evidence>
<name>A0AAD9VEQ6_ACRCE</name>
<comment type="caution">
    <text evidence="2">The sequence shown here is derived from an EMBL/GenBank/DDBJ whole genome shotgun (WGS) entry which is preliminary data.</text>
</comment>
<dbReference type="Proteomes" id="UP001249851">
    <property type="component" value="Unassembled WGS sequence"/>
</dbReference>
<organism evidence="2 3">
    <name type="scientific">Acropora cervicornis</name>
    <name type="common">Staghorn coral</name>
    <dbReference type="NCBI Taxonomy" id="6130"/>
    <lineage>
        <taxon>Eukaryota</taxon>
        <taxon>Metazoa</taxon>
        <taxon>Cnidaria</taxon>
        <taxon>Anthozoa</taxon>
        <taxon>Hexacorallia</taxon>
        <taxon>Scleractinia</taxon>
        <taxon>Astrocoeniina</taxon>
        <taxon>Acroporidae</taxon>
        <taxon>Acropora</taxon>
    </lineage>
</organism>
<evidence type="ECO:0000313" key="3">
    <source>
        <dbReference type="Proteomes" id="UP001249851"/>
    </source>
</evidence>
<evidence type="ECO:0000313" key="2">
    <source>
        <dbReference type="EMBL" id="KAK2571262.1"/>
    </source>
</evidence>
<feature type="region of interest" description="Disordered" evidence="1">
    <location>
        <begin position="100"/>
        <end position="134"/>
    </location>
</feature>
<dbReference type="EMBL" id="JARQWQ010000006">
    <property type="protein sequence ID" value="KAK2571262.1"/>
    <property type="molecule type" value="Genomic_DNA"/>
</dbReference>
<dbReference type="AlphaFoldDB" id="A0AAD9VEQ6"/>
<gene>
    <name evidence="2" type="ORF">P5673_003841</name>
</gene>
<protein>
    <submittedName>
        <fullName evidence="2">Uncharacterized protein</fullName>
    </submittedName>
</protein>
<reference evidence="2" key="1">
    <citation type="journal article" date="2023" name="G3 (Bethesda)">
        <title>Whole genome assembly and annotation of the endangered Caribbean coral Acropora cervicornis.</title>
        <authorList>
            <person name="Selwyn J.D."/>
            <person name="Vollmer S.V."/>
        </authorList>
    </citation>
    <scope>NUCLEOTIDE SEQUENCE</scope>
    <source>
        <strain evidence="2">K2</strain>
    </source>
</reference>
<reference evidence="2" key="2">
    <citation type="journal article" date="2023" name="Science">
        <title>Genomic signatures of disease resistance in endangered staghorn corals.</title>
        <authorList>
            <person name="Vollmer S.V."/>
            <person name="Selwyn J.D."/>
            <person name="Despard B.A."/>
            <person name="Roesel C.L."/>
        </authorList>
    </citation>
    <scope>NUCLEOTIDE SEQUENCE</scope>
    <source>
        <strain evidence="2">K2</strain>
    </source>
</reference>
<feature type="compositionally biased region" description="Acidic residues" evidence="1">
    <location>
        <begin position="116"/>
        <end position="132"/>
    </location>
</feature>
<proteinExistence type="predicted"/>
<keyword evidence="3" id="KW-1185">Reference proteome</keyword>
<accession>A0AAD9VEQ6</accession>